<name>A0AAE2EI95_MYCMY</name>
<sequence length="108" mass="12944">MKDQIKNKQGYSKKFKTPLVYNNMPTPLDLFEIKDKNNKSIVQVFINYWKHKYNVVKNLFNKNNDQQTTDIFKNVEQEEVFGKLVNVAAHMMMFIYLLKIQLILEKKI</sequence>
<evidence type="ECO:0000313" key="1">
    <source>
        <dbReference type="EMBL" id="KJQ46101.1"/>
    </source>
</evidence>
<organism evidence="1 2">
    <name type="scientific">Mycoplasma mycoides subsp. mycoides</name>
    <dbReference type="NCBI Taxonomy" id="2103"/>
    <lineage>
        <taxon>Bacteria</taxon>
        <taxon>Bacillati</taxon>
        <taxon>Mycoplasmatota</taxon>
        <taxon>Mollicutes</taxon>
        <taxon>Mycoplasmataceae</taxon>
        <taxon>Mycoplasma</taxon>
    </lineage>
</organism>
<evidence type="ECO:0000313" key="2">
    <source>
        <dbReference type="Proteomes" id="UP000033624"/>
    </source>
</evidence>
<accession>A0AAE2EI95</accession>
<comment type="caution">
    <text evidence="1">The sequence shown here is derived from an EMBL/GenBank/DDBJ whole genome shotgun (WGS) entry which is preliminary data.</text>
</comment>
<dbReference type="EMBL" id="LAEW01000001">
    <property type="protein sequence ID" value="KJQ46101.1"/>
    <property type="molecule type" value="Genomic_DNA"/>
</dbReference>
<dbReference type="Proteomes" id="UP000033624">
    <property type="component" value="Unassembled WGS sequence"/>
</dbReference>
<gene>
    <name evidence="1" type="ORF">TS59_1083</name>
</gene>
<dbReference type="AlphaFoldDB" id="A0AAE2EI95"/>
<proteinExistence type="predicted"/>
<reference evidence="1 2" key="1">
    <citation type="submission" date="2015-02" db="EMBL/GenBank/DDBJ databases">
        <title>Mycoplasma mycoides subsp. mycoides strain:B237 Genome sequencing.</title>
        <authorList>
            <person name="Fischer A."/>
            <person name="Santana-Cruz I."/>
            <person name="Schieck E."/>
            <person name="Gourle H."/>
            <person name="Lambert M."/>
            <person name="Nadendla S."/>
            <person name="Miller R.A."/>
            <person name="Weber J."/>
            <person name="Bongcam-Rudloff E."/>
            <person name="Vashee S."/>
            <person name="Frey J."/>
            <person name="Jores J."/>
        </authorList>
    </citation>
    <scope>NUCLEOTIDE SEQUENCE [LARGE SCALE GENOMIC DNA]</scope>
    <source>
        <strain evidence="1 2">B237</strain>
    </source>
</reference>
<protein>
    <submittedName>
        <fullName evidence="1">ABC transporter</fullName>
    </submittedName>
</protein>